<proteinExistence type="predicted"/>
<name>A0A9N9LDS0_9HELO</name>
<evidence type="ECO:0000256" key="1">
    <source>
        <dbReference type="SAM" id="MobiDB-lite"/>
    </source>
</evidence>
<dbReference type="Proteomes" id="UP000701801">
    <property type="component" value="Unassembled WGS sequence"/>
</dbReference>
<keyword evidence="3" id="KW-1185">Reference proteome</keyword>
<gene>
    <name evidence="2" type="ORF">HYALB_00001563</name>
</gene>
<reference evidence="2" key="1">
    <citation type="submission" date="2021-07" db="EMBL/GenBank/DDBJ databases">
        <authorList>
            <person name="Durling M."/>
        </authorList>
    </citation>
    <scope>NUCLEOTIDE SEQUENCE</scope>
</reference>
<sequence length="185" mass="20955">MRKAIRSPLRQGSNTATHLSNAHHWENPIKRSASTAIIVIAHQQNQPPNTQTSRNQTVHPDQTTITTIPIEYGIVRWPNAYDFPAMWCVDSYTLFSRRSSLCTSRTHATNRLGSVLGWPFVAPPQSNKAPSPTPNANRQEEEKTKKKRWANLNISHPENTKVISTRGELQNKGSDLLHTRDRQAF</sequence>
<comment type="caution">
    <text evidence="2">The sequence shown here is derived from an EMBL/GenBank/DDBJ whole genome shotgun (WGS) entry which is preliminary data.</text>
</comment>
<accession>A0A9N9LDS0</accession>
<feature type="region of interest" description="Disordered" evidence="1">
    <location>
        <begin position="123"/>
        <end position="185"/>
    </location>
</feature>
<organism evidence="2 3">
    <name type="scientific">Hymenoscyphus albidus</name>
    <dbReference type="NCBI Taxonomy" id="595503"/>
    <lineage>
        <taxon>Eukaryota</taxon>
        <taxon>Fungi</taxon>
        <taxon>Dikarya</taxon>
        <taxon>Ascomycota</taxon>
        <taxon>Pezizomycotina</taxon>
        <taxon>Leotiomycetes</taxon>
        <taxon>Helotiales</taxon>
        <taxon>Helotiaceae</taxon>
        <taxon>Hymenoscyphus</taxon>
    </lineage>
</organism>
<evidence type="ECO:0000313" key="2">
    <source>
        <dbReference type="EMBL" id="CAG8970777.1"/>
    </source>
</evidence>
<feature type="compositionally biased region" description="Polar residues" evidence="1">
    <location>
        <begin position="10"/>
        <end position="20"/>
    </location>
</feature>
<feature type="compositionally biased region" description="Polar residues" evidence="1">
    <location>
        <begin position="152"/>
        <end position="173"/>
    </location>
</feature>
<protein>
    <submittedName>
        <fullName evidence="2">Uncharacterized protein</fullName>
    </submittedName>
</protein>
<dbReference type="EMBL" id="CAJVRM010000002">
    <property type="protein sequence ID" value="CAG8970777.1"/>
    <property type="molecule type" value="Genomic_DNA"/>
</dbReference>
<feature type="compositionally biased region" description="Polar residues" evidence="1">
    <location>
        <begin position="124"/>
        <end position="137"/>
    </location>
</feature>
<feature type="compositionally biased region" description="Basic and acidic residues" evidence="1">
    <location>
        <begin position="175"/>
        <end position="185"/>
    </location>
</feature>
<evidence type="ECO:0000313" key="3">
    <source>
        <dbReference type="Proteomes" id="UP000701801"/>
    </source>
</evidence>
<feature type="region of interest" description="Disordered" evidence="1">
    <location>
        <begin position="1"/>
        <end position="24"/>
    </location>
</feature>
<dbReference type="AlphaFoldDB" id="A0A9N9LDS0"/>